<evidence type="ECO:0000313" key="1">
    <source>
        <dbReference type="EMBL" id="CCE33805.1"/>
    </source>
</evidence>
<keyword evidence="2" id="KW-1185">Reference proteome</keyword>
<accession>M1WBT2</accession>
<proteinExistence type="predicted"/>
<name>M1WBT2_CLAP2</name>
<protein>
    <submittedName>
        <fullName evidence="1">Uncharacterized protein</fullName>
    </submittedName>
</protein>
<sequence>MHAKSSHAPTPLNSINQLINNETNATMTAFVGSNYLPIEHSIVKDDDFDDHVTAVVRVHHGYWMYAREEMVINKTKEERKRKDKNALLAV</sequence>
<dbReference type="VEuPathDB" id="FungiDB:CPUR_07732"/>
<evidence type="ECO:0000313" key="2">
    <source>
        <dbReference type="Proteomes" id="UP000016801"/>
    </source>
</evidence>
<organism evidence="1 2">
    <name type="scientific">Claviceps purpurea (strain 20.1)</name>
    <name type="common">Ergot fungus</name>
    <name type="synonym">Sphacelia segetum</name>
    <dbReference type="NCBI Taxonomy" id="1111077"/>
    <lineage>
        <taxon>Eukaryota</taxon>
        <taxon>Fungi</taxon>
        <taxon>Dikarya</taxon>
        <taxon>Ascomycota</taxon>
        <taxon>Pezizomycotina</taxon>
        <taxon>Sordariomycetes</taxon>
        <taxon>Hypocreomycetidae</taxon>
        <taxon>Hypocreales</taxon>
        <taxon>Clavicipitaceae</taxon>
        <taxon>Claviceps</taxon>
    </lineage>
</organism>
<comment type="caution">
    <text evidence="1">The sequence shown here is derived from an EMBL/GenBank/DDBJ whole genome shotgun (WGS) entry which is preliminary data.</text>
</comment>
<dbReference type="AlphaFoldDB" id="M1WBT2"/>
<dbReference type="HOGENOM" id="CLU_2440670_0_0_1"/>
<dbReference type="Proteomes" id="UP000016801">
    <property type="component" value="Unassembled WGS sequence"/>
</dbReference>
<reference evidence="1 2" key="1">
    <citation type="journal article" date="2013" name="PLoS Genet.">
        <title>Plant-symbiotic fungi as chemical engineers: Multi-genome analysis of the Clavicipitaceae reveals dynamics of alkaloid loci.</title>
        <authorList>
            <person name="Schardl C.L."/>
            <person name="Young C.A."/>
            <person name="Hesse U."/>
            <person name="Amyotte S.G."/>
            <person name="Andreeva K."/>
            <person name="Calie P.J."/>
            <person name="Fleetwood D.J."/>
            <person name="Haws D.C."/>
            <person name="Moore N."/>
            <person name="Oeser B."/>
            <person name="Panaccione D.G."/>
            <person name="Schweri K.K."/>
            <person name="Voisey C.R."/>
            <person name="Farman M.L."/>
            <person name="Jaromczyk J.W."/>
            <person name="Roe B.A."/>
            <person name="O'Sullivan D.M."/>
            <person name="Scott B."/>
            <person name="Tudzynski P."/>
            <person name="An Z."/>
            <person name="Arnaoudova E.G."/>
            <person name="Bullock C.T."/>
            <person name="Charlton N.D."/>
            <person name="Chen L."/>
            <person name="Cox M."/>
            <person name="Dinkins R.D."/>
            <person name="Florea S."/>
            <person name="Glenn A.E."/>
            <person name="Gordon A."/>
            <person name="Gueldener U."/>
            <person name="Harris D.R."/>
            <person name="Hollin W."/>
            <person name="Jaromczyk J."/>
            <person name="Johnson R.D."/>
            <person name="Khan A.K."/>
            <person name="Leistner E."/>
            <person name="Leuchtmann A."/>
            <person name="Li C."/>
            <person name="Liu J."/>
            <person name="Liu J."/>
            <person name="Liu M."/>
            <person name="Mace W."/>
            <person name="Machado C."/>
            <person name="Nagabhyru P."/>
            <person name="Pan J."/>
            <person name="Schmid J."/>
            <person name="Sugawara K."/>
            <person name="Steiner U."/>
            <person name="Takach J.E."/>
            <person name="Tanaka E."/>
            <person name="Webb J.S."/>
            <person name="Wilson E.V."/>
            <person name="Wiseman J.L."/>
            <person name="Yoshida R."/>
            <person name="Zeng Z."/>
        </authorList>
    </citation>
    <scope>NUCLEOTIDE SEQUENCE [LARGE SCALE GENOMIC DNA]</scope>
    <source>
        <strain evidence="1 2">20.1</strain>
    </source>
</reference>
<gene>
    <name evidence="1" type="ORF">CPUR_07732</name>
</gene>
<dbReference type="EMBL" id="CAGA01000067">
    <property type="protein sequence ID" value="CCE33805.1"/>
    <property type="molecule type" value="Genomic_DNA"/>
</dbReference>